<evidence type="ECO:0000313" key="11">
    <source>
        <dbReference type="EMBL" id="SDM59854.1"/>
    </source>
</evidence>
<dbReference type="GO" id="GO:0004673">
    <property type="term" value="F:protein histidine kinase activity"/>
    <property type="evidence" value="ECO:0007669"/>
    <property type="project" value="UniProtKB-EC"/>
</dbReference>
<keyword evidence="8" id="KW-0902">Two-component regulatory system</keyword>
<dbReference type="Gene3D" id="3.30.565.10">
    <property type="entry name" value="Histidine kinase-like ATPase, C-terminal domain"/>
    <property type="match status" value="2"/>
</dbReference>
<dbReference type="Pfam" id="PF02518">
    <property type="entry name" value="HATPase_c"/>
    <property type="match status" value="1"/>
</dbReference>
<evidence type="ECO:0000256" key="1">
    <source>
        <dbReference type="ARBA" id="ARBA00000085"/>
    </source>
</evidence>
<evidence type="ECO:0000256" key="9">
    <source>
        <dbReference type="SAM" id="MobiDB-lite"/>
    </source>
</evidence>
<evidence type="ECO:0000256" key="7">
    <source>
        <dbReference type="ARBA" id="ARBA00022840"/>
    </source>
</evidence>
<sequence length="871" mass="99686">MEETTPVINKIPFKVSARTARLIGRENIATSKGAIIELVKNGYDADSKISIVYFDNKYSSLLNEIDENHFQHLLALGIQKTLLLTAYQKGEETYVLNTDLNDDDRVNLRKALAKLSVLYLLDCGEGMTQNVIRDHWMTIGTDNKATNVFTSSGRVKAGAKGIGRFALDKLGGKCEMTTVFNPADRSPDTDSEGIRTTFSGYKWIVDWEDFEGDFKTIDSVDAQLIGLNSNSFEEELRNIIPELSLPTIKDDQGYKFGTILKITDLRDNWDDYFVDQVYSDLEVLVPPKETGGFEIYVFSSLTPNKYGEVFGSICDDFDYKLHAVADDKQNVTITIYRNEYDVELIDQEFFNREEMQNYPFKKDDFLKGKWKKETTFSKLIPGFAASDEDNVFMDIGVFDFTFYFLKRSFSTPDANRFFYRKFQSNLRKDWLEKFGGIKLFRDNFRVRPYGETKDAAFDWLGLGNRKSSSPAGVAKEEGGYRVEPENVAGAVKISRLTNVNFEDKSSREGLQENKTFQIFKTLLAAIIRVFEDDRAFIAKEMSIYDNVKFGDARNKKAAQELTQRILAQRRAKKAQQQSNGESLNSSSGTNENQEGSNEDEEKEILADEIERKDEEIEKLKEEQIILRGLASSGIVLASFSHDLSKLNDVLSSRMEKLRNILLEKLTEQEYVGVAERKNPFFQIEKLKKQDSKMQNWLNFSLGAARKDKRKRKQLFLKSYFSDLKSDWGTVFENRAIVLDITKIENLDLRVFEIDFDSIFNNLFINSIDAFNLSKHDRSRLINLSTSVSSREIIIDYHDNGPGLSPDIEKPDEIFDAMFTTKRNEHTGEEIGTGLGMWLIKSIVDENDGAVRLLFPVTGFGIRITFPIKYKR</sequence>
<keyword evidence="3" id="KW-0597">Phosphoprotein</keyword>
<keyword evidence="7" id="KW-0067">ATP-binding</keyword>
<dbReference type="RefSeq" id="WP_074607379.1">
    <property type="nucleotide sequence ID" value="NZ_FNGY01000004.1"/>
</dbReference>
<dbReference type="GO" id="GO:0005524">
    <property type="term" value="F:ATP binding"/>
    <property type="evidence" value="ECO:0007669"/>
    <property type="project" value="UniProtKB-KW"/>
</dbReference>
<dbReference type="PANTHER" id="PTHR43065">
    <property type="entry name" value="SENSOR HISTIDINE KINASE"/>
    <property type="match status" value="1"/>
</dbReference>
<feature type="region of interest" description="Disordered" evidence="9">
    <location>
        <begin position="567"/>
        <end position="603"/>
    </location>
</feature>
<comment type="catalytic activity">
    <reaction evidence="1">
        <text>ATP + protein L-histidine = ADP + protein N-phospho-L-histidine.</text>
        <dbReference type="EC" id="2.7.13.3"/>
    </reaction>
</comment>
<dbReference type="SMART" id="SM00387">
    <property type="entry name" value="HATPase_c"/>
    <property type="match status" value="1"/>
</dbReference>
<dbReference type="InterPro" id="IPR004358">
    <property type="entry name" value="Sig_transdc_His_kin-like_C"/>
</dbReference>
<evidence type="ECO:0000256" key="3">
    <source>
        <dbReference type="ARBA" id="ARBA00022553"/>
    </source>
</evidence>
<gene>
    <name evidence="11" type="ORF">SAMN05421820_104186</name>
</gene>
<keyword evidence="5" id="KW-0547">Nucleotide-binding</keyword>
<proteinExistence type="predicted"/>
<dbReference type="Proteomes" id="UP000183200">
    <property type="component" value="Unassembled WGS sequence"/>
</dbReference>
<protein>
    <recommendedName>
        <fullName evidence="2">histidine kinase</fullName>
        <ecNumber evidence="2">2.7.13.3</ecNumber>
    </recommendedName>
</protein>
<dbReference type="PRINTS" id="PR00344">
    <property type="entry name" value="BCTRLSENSOR"/>
</dbReference>
<keyword evidence="12" id="KW-1185">Reference proteome</keyword>
<keyword evidence="4" id="KW-0808">Transferase</keyword>
<evidence type="ECO:0000256" key="4">
    <source>
        <dbReference type="ARBA" id="ARBA00022679"/>
    </source>
</evidence>
<reference evidence="12" key="1">
    <citation type="submission" date="2016-10" db="EMBL/GenBank/DDBJ databases">
        <authorList>
            <person name="Varghese N."/>
            <person name="Submissions S."/>
        </authorList>
    </citation>
    <scope>NUCLEOTIDE SEQUENCE [LARGE SCALE GENOMIC DNA]</scope>
    <source>
        <strain evidence="12">DSM 19110</strain>
    </source>
</reference>
<evidence type="ECO:0000259" key="10">
    <source>
        <dbReference type="SMART" id="SM00387"/>
    </source>
</evidence>
<dbReference type="InterPro" id="IPR003594">
    <property type="entry name" value="HATPase_dom"/>
</dbReference>
<accession>A0A1G9UJ76</accession>
<dbReference type="InterPro" id="IPR036890">
    <property type="entry name" value="HATPase_C_sf"/>
</dbReference>
<dbReference type="PANTHER" id="PTHR43065:SF10">
    <property type="entry name" value="PEROXIDE STRESS-ACTIVATED HISTIDINE KINASE MAK3"/>
    <property type="match status" value="1"/>
</dbReference>
<feature type="compositionally biased region" description="Polar residues" evidence="9">
    <location>
        <begin position="578"/>
        <end position="595"/>
    </location>
</feature>
<dbReference type="SUPFAM" id="SSF55874">
    <property type="entry name" value="ATPase domain of HSP90 chaperone/DNA topoisomerase II/histidine kinase"/>
    <property type="match status" value="2"/>
</dbReference>
<dbReference type="AlphaFoldDB" id="A0A1G9UJ76"/>
<evidence type="ECO:0000256" key="5">
    <source>
        <dbReference type="ARBA" id="ARBA00022741"/>
    </source>
</evidence>
<dbReference type="EC" id="2.7.13.3" evidence="2"/>
<organism evidence="11 12">
    <name type="scientific">Pedobacter steynii</name>
    <dbReference type="NCBI Taxonomy" id="430522"/>
    <lineage>
        <taxon>Bacteria</taxon>
        <taxon>Pseudomonadati</taxon>
        <taxon>Bacteroidota</taxon>
        <taxon>Sphingobacteriia</taxon>
        <taxon>Sphingobacteriales</taxon>
        <taxon>Sphingobacteriaceae</taxon>
        <taxon>Pedobacter</taxon>
    </lineage>
</organism>
<evidence type="ECO:0000256" key="8">
    <source>
        <dbReference type="ARBA" id="ARBA00023012"/>
    </source>
</evidence>
<keyword evidence="6 11" id="KW-0418">Kinase</keyword>
<dbReference type="GO" id="GO:0000160">
    <property type="term" value="P:phosphorelay signal transduction system"/>
    <property type="evidence" value="ECO:0007669"/>
    <property type="project" value="UniProtKB-KW"/>
</dbReference>
<feature type="domain" description="Histidine kinase/HSP90-like ATPase" evidence="10">
    <location>
        <begin position="750"/>
        <end position="869"/>
    </location>
</feature>
<name>A0A1G9UJ76_9SPHI</name>
<evidence type="ECO:0000256" key="2">
    <source>
        <dbReference type="ARBA" id="ARBA00012438"/>
    </source>
</evidence>
<evidence type="ECO:0000313" key="12">
    <source>
        <dbReference type="Proteomes" id="UP000183200"/>
    </source>
</evidence>
<dbReference type="EMBL" id="FNGY01000004">
    <property type="protein sequence ID" value="SDM59854.1"/>
    <property type="molecule type" value="Genomic_DNA"/>
</dbReference>
<dbReference type="OrthoDB" id="9816482at2"/>
<evidence type="ECO:0000256" key="6">
    <source>
        <dbReference type="ARBA" id="ARBA00022777"/>
    </source>
</evidence>